<comment type="caution">
    <text evidence="3">The sequence shown here is derived from an EMBL/GenBank/DDBJ whole genome shotgun (WGS) entry which is preliminary data.</text>
</comment>
<evidence type="ECO:0000313" key="3">
    <source>
        <dbReference type="EMBL" id="MBD2864543.1"/>
    </source>
</evidence>
<dbReference type="Proteomes" id="UP000639396">
    <property type="component" value="Unassembled WGS sequence"/>
</dbReference>
<keyword evidence="4" id="KW-1185">Reference proteome</keyword>
<reference evidence="3" key="1">
    <citation type="submission" date="2020-09" db="EMBL/GenBank/DDBJ databases">
        <title>A novel bacterium of genus Paenibacillus, isolated from South China Sea.</title>
        <authorList>
            <person name="Huang H."/>
            <person name="Mo K."/>
            <person name="Hu Y."/>
        </authorList>
    </citation>
    <scope>NUCLEOTIDE SEQUENCE</scope>
    <source>
        <strain evidence="3">IB182363</strain>
    </source>
</reference>
<evidence type="ECO:0000259" key="2">
    <source>
        <dbReference type="Pfam" id="PF18164"/>
    </source>
</evidence>
<dbReference type="AlphaFoldDB" id="A0A927H1P2"/>
<dbReference type="InterPro" id="IPR041273">
    <property type="entry name" value="NAT_N"/>
</dbReference>
<proteinExistence type="predicted"/>
<name>A0A927H1P2_9BACL</name>
<dbReference type="EMBL" id="JACXJA010000030">
    <property type="protein sequence ID" value="MBD2864543.1"/>
    <property type="molecule type" value="Genomic_DNA"/>
</dbReference>
<accession>A0A927H1P2</accession>
<gene>
    <name evidence="3" type="ORF">IDH45_21365</name>
</gene>
<dbReference type="Pfam" id="PF18164">
    <property type="entry name" value="GNAT_C"/>
    <property type="match status" value="1"/>
</dbReference>
<sequence>MLGSFLGDLAGEDGNCDLLNPVYVERACAAIGLPDEITEAVRHGAARIREDAALSDKARQFHRELFVERLPHGEVNERLRASGPHSGMLAAVVYMGALPQTISWYESKGIPENVLVDTLQDMAVWMRHYKRYQGEWGLGQTNWLIKHWTGKLFRLGRLQFIFTTYRKPVIAFRHRQTGRIAALSDSVVRYRADGQVDGTNGISDPEHGWTSVYTYDGNIHTGHLISKDGSAVRSPVRLSDAEWELVLEPGDTVLDVHIPEGGKMSHELCRDSYGQAVTFAARHFPEVPYKGFVCSSWLLGPVFKQLLPADSNIVRFQSDYYVTPIKSDEDQTLERVFGFGTKLDDLPRLPRETTLQRIVYDHLAAGGRIYGAAGFLLKDHSAGGTPLASEVELGQADT</sequence>
<evidence type="ECO:0000259" key="1">
    <source>
        <dbReference type="Pfam" id="PF18082"/>
    </source>
</evidence>
<organism evidence="3 4">
    <name type="scientific">Paenibacillus oceani</name>
    <dbReference type="NCBI Taxonomy" id="2772510"/>
    <lineage>
        <taxon>Bacteria</taxon>
        <taxon>Bacillati</taxon>
        <taxon>Bacillota</taxon>
        <taxon>Bacilli</taxon>
        <taxon>Bacillales</taxon>
        <taxon>Paenibacillaceae</taxon>
        <taxon>Paenibacillus</taxon>
    </lineage>
</organism>
<dbReference type="RefSeq" id="WP_190930165.1">
    <property type="nucleotide sequence ID" value="NZ_JACXJA010000030.1"/>
</dbReference>
<evidence type="ECO:0000313" key="4">
    <source>
        <dbReference type="Proteomes" id="UP000639396"/>
    </source>
</evidence>
<dbReference type="Pfam" id="PF18082">
    <property type="entry name" value="NAT_N"/>
    <property type="match status" value="1"/>
</dbReference>
<dbReference type="InterPro" id="IPR041644">
    <property type="entry name" value="GNAT_C"/>
</dbReference>
<dbReference type="Gene3D" id="3.40.630.120">
    <property type="match status" value="1"/>
</dbReference>
<protein>
    <submittedName>
        <fullName evidence="3">DUF5596 domain-containing protein</fullName>
    </submittedName>
</protein>
<feature type="domain" description="GNAT-like C-terminal" evidence="2">
    <location>
        <begin position="152"/>
        <end position="376"/>
    </location>
</feature>
<feature type="domain" description="N-acyltransferase N-terminal" evidence="1">
    <location>
        <begin position="25"/>
        <end position="150"/>
    </location>
</feature>